<proteinExistence type="predicted"/>
<evidence type="ECO:0000313" key="3">
    <source>
        <dbReference type="Proteomes" id="UP001169006"/>
    </source>
</evidence>
<evidence type="ECO:0008006" key="4">
    <source>
        <dbReference type="Google" id="ProtNLM"/>
    </source>
</evidence>
<keyword evidence="3" id="KW-1185">Reference proteome</keyword>
<dbReference type="Proteomes" id="UP001169006">
    <property type="component" value="Unassembled WGS sequence"/>
</dbReference>
<evidence type="ECO:0000313" key="2">
    <source>
        <dbReference type="EMBL" id="MDO1583852.1"/>
    </source>
</evidence>
<dbReference type="EMBL" id="JAUKWQ010000005">
    <property type="protein sequence ID" value="MDO1583852.1"/>
    <property type="molecule type" value="Genomic_DNA"/>
</dbReference>
<sequence length="191" mass="19293">MQSQTSSKLIRSMRVTMPMAIIAMGLTGCLGIDKKDDLAASVEKPVMGPELPAAPQATAPSSAKTASYTDPFVTKGGTRTANAKRPAVATGGQPTQMAQAAPMPDANAPANQLGSVVNQPTTVNAGSNSIFALAQPPATDPGSAASYLPQRNFNATTGSMFSLKPSAAIQPAQVPVQAPSAATENGAGGLW</sequence>
<dbReference type="RefSeq" id="WP_302078057.1">
    <property type="nucleotide sequence ID" value="NZ_JAUKWQ010000005.1"/>
</dbReference>
<feature type="compositionally biased region" description="Low complexity" evidence="1">
    <location>
        <begin position="53"/>
        <end position="69"/>
    </location>
</feature>
<reference evidence="2" key="1">
    <citation type="journal article" date="2015" name="Int. J. Syst. Evol. Microbiol.">
        <title>Rhizobium oryzicola sp. nov., potential plant-growth-promoting endophytic bacteria isolated from rice roots.</title>
        <authorList>
            <person name="Zhang X.X."/>
            <person name="Gao J.S."/>
            <person name="Cao Y.H."/>
            <person name="Sheirdil R.A."/>
            <person name="Wang X.C."/>
            <person name="Zhang L."/>
        </authorList>
    </citation>
    <scope>NUCLEOTIDE SEQUENCE</scope>
    <source>
        <strain evidence="2">05753</strain>
    </source>
</reference>
<organism evidence="2 3">
    <name type="scientific">Rhizobium oryzicola</name>
    <dbReference type="NCBI Taxonomy" id="1232668"/>
    <lineage>
        <taxon>Bacteria</taxon>
        <taxon>Pseudomonadati</taxon>
        <taxon>Pseudomonadota</taxon>
        <taxon>Alphaproteobacteria</taxon>
        <taxon>Hyphomicrobiales</taxon>
        <taxon>Rhizobiaceae</taxon>
        <taxon>Rhizobium/Agrobacterium group</taxon>
        <taxon>Rhizobium</taxon>
    </lineage>
</organism>
<accession>A0ABT8T1T9</accession>
<feature type="region of interest" description="Disordered" evidence="1">
    <location>
        <begin position="49"/>
        <end position="103"/>
    </location>
</feature>
<evidence type="ECO:0000256" key="1">
    <source>
        <dbReference type="SAM" id="MobiDB-lite"/>
    </source>
</evidence>
<reference evidence="2" key="2">
    <citation type="submission" date="2023-07" db="EMBL/GenBank/DDBJ databases">
        <authorList>
            <person name="Sun H."/>
        </authorList>
    </citation>
    <scope>NUCLEOTIDE SEQUENCE</scope>
    <source>
        <strain evidence="2">05753</strain>
    </source>
</reference>
<comment type="caution">
    <text evidence="2">The sequence shown here is derived from an EMBL/GenBank/DDBJ whole genome shotgun (WGS) entry which is preliminary data.</text>
</comment>
<name>A0ABT8T1T9_9HYPH</name>
<gene>
    <name evidence="2" type="ORF">Q2T52_17345</name>
</gene>
<protein>
    <recommendedName>
        <fullName evidence="4">Lipoprotein</fullName>
    </recommendedName>
</protein>
<feature type="compositionally biased region" description="Low complexity" evidence="1">
    <location>
        <begin position="89"/>
        <end position="103"/>
    </location>
</feature>